<keyword evidence="2" id="KW-1185">Reference proteome</keyword>
<gene>
    <name evidence="1" type="ORF">E6C60_3588</name>
</gene>
<protein>
    <submittedName>
        <fullName evidence="1">Uncharacterized protein</fullName>
    </submittedName>
</protein>
<dbReference type="InterPro" id="IPR058926">
    <property type="entry name" value="YmzB-like"/>
</dbReference>
<dbReference type="Proteomes" id="UP000300879">
    <property type="component" value="Chromosome"/>
</dbReference>
<evidence type="ECO:0000313" key="2">
    <source>
        <dbReference type="Proteomes" id="UP000300879"/>
    </source>
</evidence>
<accession>A0A4P8XNW8</accession>
<dbReference type="KEGG" id="palo:E6C60_3588"/>
<dbReference type="EMBL" id="CP040396">
    <property type="protein sequence ID" value="QCT04298.1"/>
    <property type="molecule type" value="Genomic_DNA"/>
</dbReference>
<evidence type="ECO:0000313" key="1">
    <source>
        <dbReference type="EMBL" id="QCT04298.1"/>
    </source>
</evidence>
<sequence>MITDHHYVLLKEGYEMKHSLKEVSQWLDSHKQQELTIEKRELDDVDQIRLTVDSVELLDGNNCSIDDYLACQALLLRGNGVIVTDVEEAPLPGGSFSIPLESLREAEVQERQIVLENERGTYTITV</sequence>
<proteinExistence type="predicted"/>
<organism evidence="1 2">
    <name type="scientific">Paenibacillus algicola</name>
    <dbReference type="NCBI Taxonomy" id="2565926"/>
    <lineage>
        <taxon>Bacteria</taxon>
        <taxon>Bacillati</taxon>
        <taxon>Bacillota</taxon>
        <taxon>Bacilli</taxon>
        <taxon>Bacillales</taxon>
        <taxon>Paenibacillaceae</taxon>
        <taxon>Paenibacillus</taxon>
    </lineage>
</organism>
<dbReference type="AlphaFoldDB" id="A0A4P8XNW8"/>
<reference evidence="1 2" key="1">
    <citation type="submission" date="2019-05" db="EMBL/GenBank/DDBJ databases">
        <authorList>
            <person name="Chen C."/>
        </authorList>
    </citation>
    <scope>NUCLEOTIDE SEQUENCE [LARGE SCALE GENOMIC DNA]</scope>
    <source>
        <strain evidence="1 2">HB172198</strain>
    </source>
</reference>
<dbReference type="Pfam" id="PF25846">
    <property type="entry name" value="YmzB"/>
    <property type="match status" value="1"/>
</dbReference>
<name>A0A4P8XNW8_9BACL</name>